<dbReference type="InterPro" id="IPR001965">
    <property type="entry name" value="Znf_PHD"/>
</dbReference>
<dbReference type="InterPro" id="IPR018359">
    <property type="entry name" value="Bromodomain_CS"/>
</dbReference>
<feature type="region of interest" description="Disordered" evidence="16">
    <location>
        <begin position="397"/>
        <end position="465"/>
    </location>
</feature>
<dbReference type="InterPro" id="IPR000197">
    <property type="entry name" value="Znf_TAZ"/>
</dbReference>
<dbReference type="Gene3D" id="3.30.60.90">
    <property type="match status" value="1"/>
</dbReference>
<dbReference type="SMART" id="SM00297">
    <property type="entry name" value="BROMO"/>
    <property type="match status" value="1"/>
</dbReference>
<keyword evidence="21" id="KW-1185">Reference proteome</keyword>
<dbReference type="InterPro" id="IPR043145">
    <property type="entry name" value="Znf_ZZ_sf"/>
</dbReference>
<evidence type="ECO:0000256" key="16">
    <source>
        <dbReference type="SAM" id="MobiDB-lite"/>
    </source>
</evidence>
<dbReference type="Proteomes" id="UP001165160">
    <property type="component" value="Unassembled WGS sequence"/>
</dbReference>
<keyword evidence="6" id="KW-0863">Zinc-finger</keyword>
<keyword evidence="5" id="KW-0479">Metal-binding</keyword>
<comment type="subcellular location">
    <subcellularLocation>
        <location evidence="2">Nucleus</location>
    </subcellularLocation>
</comment>
<evidence type="ECO:0000256" key="6">
    <source>
        <dbReference type="ARBA" id="ARBA00022771"/>
    </source>
</evidence>
<evidence type="ECO:0000256" key="14">
    <source>
        <dbReference type="ARBA" id="ARBA00048017"/>
    </source>
</evidence>
<dbReference type="InterPro" id="IPR038547">
    <property type="entry name" value="RING_CBP-p300_sf"/>
</dbReference>
<evidence type="ECO:0000256" key="8">
    <source>
        <dbReference type="ARBA" id="ARBA00022853"/>
    </source>
</evidence>
<keyword evidence="8" id="KW-0156">Chromatin regulator</keyword>
<dbReference type="Pfam" id="PF00439">
    <property type="entry name" value="Bromodomain"/>
    <property type="match status" value="1"/>
</dbReference>
<sequence length="1446" mass="165624">MNPLPPSSSQISQPPPASLPPQATRQPWHNDNMDKEERENVLLSILGYLEGKNDASKTQNNTEEDTLRKRKVAIKLEQQLYMNASSLSSYADLSTLPPRIRDLVKRIGMSRKQEAGKMEAGGDEKMTKNMQAQQRLMHLRHASRCKLISCPTNYCLKMKSVLQHIHTCHTVNCTFNHCQSSKALLSHMTACKKKGEVMKCAVCAPVMRHMASQDKHDASMQQRAAHQQQLQYQQQAQPTYQAQQAQHSQYANGGIPNNPTQHAIDVMTQKYEDSKNKYIAEQKAALSQRMAQAFQSVEYQERQLTDSNVELMQLNSTLTPKSSKSHKDRIKTLEELMVTLNASISNEKDAHKLRVNKWNRDVKVQVDNLMRKRDEQIKSMRTDQRFAHQMYLQLLGAPHPDTLSSGSKRSAPTNGYQNKRPKTTTSSVAYAQQRPNSGPYVPVNGGYGVAGPASNRPPPQEGDSSLMKSFTVAEIEAHLESLNESLHLTSTKIGEKCRSMINKLLNDTYADPFKMPVDPVALKLPDYFDVVKEAMDLGTIKKKVDKGCYTDVESFEKDVRLVFSNCILYNGERSDVGSMAKTMTQVFQKDLKATMKPEKAERTSHMRNTGETCILCGVARRLFEPIMLYCNGICGMQRIRKNAAYYTDVKREYHWCQNCYTQIPENEKIPLSDGVSIKKKQLQKLKNDAINEEGWVCCDKCDGWVHQVCALFNGRKNKNSAAYICPKCHLDDRKAKGSMKPPMEVKGAVDLAKSSLSEALENGVRRQLDELYNALAKSDEVDVDFIPKALPFHIRVVSNIEKKHQVRTEMAERFKDTDFPTEFPVRTKCVLLFQTIDGSDVLVFGMYLYEYGHDCPPPNRRRVYISYLDSVQFFKPRQYRTAVFQSIIVEYLRFVKRRGFHTAHIWSCPPSKGDDYIFYAHPETQRTPRVERLCEWYMTILEKARQEGVVLQVNNLYEEYFTDPRNDPRVLPYFEGDYWVGEVEKIIENVKAGENRNKDSQGLFKPDCTQEELLKKRGTRSNPTEIVDNIIPDKVMTKLGASILPMKPNFLVAYLYSREFKEAKDKDMKFGVEQERKAIEALKEERARKEKKEKEELEANGGEEEKPKPKPAVAQKKKPAVAQKKKDLKIKKEETTDDEQAIEKRKLAARAAKTNKPKVSKKPPASVSLLATSNNDEEDDEKGDKEGDLSVKLEDLKSLNLDDPKEDETIDADPIVESDIFANRQEFLNYCTKNNTQFDELRRAKHTTMMVLFQLHNPSAARYMPQCGSCYNEINHGIMHKCTNCADYCLCQMCYQPVITGLWAQRDPRFSHDSTHRFKKIDIENQEKQLAERKKMMQAHLRLMEHSVNCPGAPNCVIGSANSIKNCTKMKQMLSHYTTCPQRLNKTCEKCTKLNFIVDLHAQSCHDKDCKVPFCGLAKEKYEKVRIQQQQMEDRRREAQNEHYRA</sequence>
<evidence type="ECO:0000259" key="18">
    <source>
        <dbReference type="PROSITE" id="PS50134"/>
    </source>
</evidence>
<evidence type="ECO:0000256" key="9">
    <source>
        <dbReference type="ARBA" id="ARBA00023015"/>
    </source>
</evidence>
<comment type="function">
    <text evidence="1">Acetyltransferase enzyme. Acetylates histones, giving a specific tag for transcriptional activation.</text>
</comment>
<dbReference type="PRINTS" id="PR00503">
    <property type="entry name" value="BROMODOMAIN"/>
</dbReference>
<dbReference type="InterPro" id="IPR036427">
    <property type="entry name" value="Bromodomain-like_sf"/>
</dbReference>
<evidence type="ECO:0000256" key="2">
    <source>
        <dbReference type="ARBA" id="ARBA00004123"/>
    </source>
</evidence>
<dbReference type="InterPro" id="IPR013083">
    <property type="entry name" value="Znf_RING/FYVE/PHD"/>
</dbReference>
<dbReference type="EMBL" id="BRXX01000212">
    <property type="protein sequence ID" value="GMH98166.1"/>
    <property type="molecule type" value="Genomic_DNA"/>
</dbReference>
<dbReference type="Gene3D" id="3.30.40.10">
    <property type="entry name" value="Zinc/RING finger domain, C3HC4 (zinc finger)"/>
    <property type="match status" value="1"/>
</dbReference>
<dbReference type="SMART" id="SM00249">
    <property type="entry name" value="PHD"/>
    <property type="match status" value="1"/>
</dbReference>
<dbReference type="InterPro" id="IPR011011">
    <property type="entry name" value="Znf_FYVE_PHD"/>
</dbReference>
<feature type="domain" description="TAZ-type" evidence="18">
    <location>
        <begin position="125"/>
        <end position="206"/>
    </location>
</feature>
<reference evidence="21" key="1">
    <citation type="journal article" date="2023" name="Commun. Biol.">
        <title>Genome analysis of Parmales, the sister group of diatoms, reveals the evolutionary specialization of diatoms from phago-mixotrophs to photoautotrophs.</title>
        <authorList>
            <person name="Ban H."/>
            <person name="Sato S."/>
            <person name="Yoshikawa S."/>
            <person name="Yamada K."/>
            <person name="Nakamura Y."/>
            <person name="Ichinomiya M."/>
            <person name="Sato N."/>
            <person name="Blanc-Mathieu R."/>
            <person name="Endo H."/>
            <person name="Kuwata A."/>
            <person name="Ogata H."/>
        </authorList>
    </citation>
    <scope>NUCLEOTIDE SEQUENCE [LARGE SCALE GENOMIC DNA]</scope>
    <source>
        <strain evidence="21">NIES 3699</strain>
    </source>
</reference>
<dbReference type="InterPro" id="IPR019787">
    <property type="entry name" value="Znf_PHD-finger"/>
</dbReference>
<dbReference type="PROSITE" id="PS00633">
    <property type="entry name" value="BROMODOMAIN_1"/>
    <property type="match status" value="1"/>
</dbReference>
<feature type="compositionally biased region" description="Polar residues" evidence="16">
    <location>
        <begin position="402"/>
        <end position="436"/>
    </location>
</feature>
<keyword evidence="9" id="KW-0805">Transcription regulation</keyword>
<evidence type="ECO:0000256" key="11">
    <source>
        <dbReference type="ARBA" id="ARBA00023159"/>
    </source>
</evidence>
<keyword evidence="4" id="KW-0808">Transferase</keyword>
<dbReference type="PROSITE" id="PS01359">
    <property type="entry name" value="ZF_PHD_1"/>
    <property type="match status" value="1"/>
</dbReference>
<evidence type="ECO:0000313" key="21">
    <source>
        <dbReference type="Proteomes" id="UP001165160"/>
    </source>
</evidence>
<dbReference type="SUPFAM" id="SSF57903">
    <property type="entry name" value="FYVE/PHD zinc finger"/>
    <property type="match status" value="1"/>
</dbReference>
<accession>A0A9W7BXF0</accession>
<dbReference type="GO" id="GO:0045944">
    <property type="term" value="P:positive regulation of transcription by RNA polymerase II"/>
    <property type="evidence" value="ECO:0007669"/>
    <property type="project" value="TreeGrafter"/>
</dbReference>
<dbReference type="PROSITE" id="PS50014">
    <property type="entry name" value="BROMODOMAIN_2"/>
    <property type="match status" value="1"/>
</dbReference>
<dbReference type="PROSITE" id="PS50134">
    <property type="entry name" value="ZF_TAZ"/>
    <property type="match status" value="2"/>
</dbReference>
<evidence type="ECO:0000256" key="13">
    <source>
        <dbReference type="ARBA" id="ARBA00023242"/>
    </source>
</evidence>
<evidence type="ECO:0000256" key="15">
    <source>
        <dbReference type="PROSITE-ProRule" id="PRU00035"/>
    </source>
</evidence>
<dbReference type="InterPro" id="IPR031162">
    <property type="entry name" value="CBP_P300_HAT"/>
</dbReference>
<evidence type="ECO:0000256" key="3">
    <source>
        <dbReference type="ARBA" id="ARBA00013184"/>
    </source>
</evidence>
<dbReference type="GO" id="GO:0005667">
    <property type="term" value="C:transcription regulator complex"/>
    <property type="evidence" value="ECO:0007669"/>
    <property type="project" value="TreeGrafter"/>
</dbReference>
<dbReference type="GO" id="GO:0008270">
    <property type="term" value="F:zinc ion binding"/>
    <property type="evidence" value="ECO:0007669"/>
    <property type="project" value="UniProtKB-KW"/>
</dbReference>
<keyword evidence="11" id="KW-0010">Activator</keyword>
<evidence type="ECO:0000256" key="12">
    <source>
        <dbReference type="ARBA" id="ARBA00023163"/>
    </source>
</evidence>
<dbReference type="Pfam" id="PF08214">
    <property type="entry name" value="HAT_KAT11"/>
    <property type="match status" value="1"/>
</dbReference>
<evidence type="ECO:0000256" key="10">
    <source>
        <dbReference type="ARBA" id="ARBA00023117"/>
    </source>
</evidence>
<dbReference type="PANTHER" id="PTHR13808">
    <property type="entry name" value="CBP/P300-RELATED"/>
    <property type="match status" value="1"/>
</dbReference>
<gene>
    <name evidence="20" type="ORF">TrVE_jg1197</name>
</gene>
<feature type="domain" description="TAZ-type" evidence="18">
    <location>
        <begin position="1330"/>
        <end position="1418"/>
    </location>
</feature>
<dbReference type="GO" id="GO:0005634">
    <property type="term" value="C:nucleus"/>
    <property type="evidence" value="ECO:0007669"/>
    <property type="project" value="UniProtKB-SubCell"/>
</dbReference>
<dbReference type="PANTHER" id="PTHR13808:SF1">
    <property type="entry name" value="HISTONE ACETYLTRANSFERASE"/>
    <property type="match status" value="1"/>
</dbReference>
<dbReference type="InterPro" id="IPR019786">
    <property type="entry name" value="Zinc_finger_PHD-type_CS"/>
</dbReference>
<evidence type="ECO:0000259" key="19">
    <source>
        <dbReference type="PROSITE" id="PS51727"/>
    </source>
</evidence>
<keyword evidence="13" id="KW-0539">Nucleus</keyword>
<comment type="caution">
    <text evidence="20">The sequence shown here is derived from an EMBL/GenBank/DDBJ whole genome shotgun (WGS) entry which is preliminary data.</text>
</comment>
<name>A0A9W7BXF0_9STRA</name>
<keyword evidence="10 15" id="KW-0103">Bromodomain</keyword>
<feature type="compositionally biased region" description="Low complexity" evidence="16">
    <location>
        <begin position="221"/>
        <end position="251"/>
    </location>
</feature>
<dbReference type="Pfam" id="PF00628">
    <property type="entry name" value="PHD"/>
    <property type="match status" value="1"/>
</dbReference>
<dbReference type="Pfam" id="PF02135">
    <property type="entry name" value="zf-TAZ"/>
    <property type="match status" value="2"/>
</dbReference>
<dbReference type="GO" id="GO:0031490">
    <property type="term" value="F:chromatin DNA binding"/>
    <property type="evidence" value="ECO:0007669"/>
    <property type="project" value="TreeGrafter"/>
</dbReference>
<dbReference type="SMART" id="SM01250">
    <property type="entry name" value="KAT11"/>
    <property type="match status" value="1"/>
</dbReference>
<feature type="region of interest" description="Disordered" evidence="16">
    <location>
        <begin position="214"/>
        <end position="261"/>
    </location>
</feature>
<dbReference type="InterPro" id="IPR035898">
    <property type="entry name" value="TAZ_dom_sf"/>
</dbReference>
<dbReference type="SUPFAM" id="SSF47370">
    <property type="entry name" value="Bromodomain"/>
    <property type="match status" value="1"/>
</dbReference>
<comment type="catalytic activity">
    <reaction evidence="14">
        <text>L-lysyl-[protein] + acetyl-CoA = N(6)-acetyl-L-lysyl-[protein] + CoA + H(+)</text>
        <dbReference type="Rhea" id="RHEA:45948"/>
        <dbReference type="Rhea" id="RHEA-COMP:9752"/>
        <dbReference type="Rhea" id="RHEA-COMP:10731"/>
        <dbReference type="ChEBI" id="CHEBI:15378"/>
        <dbReference type="ChEBI" id="CHEBI:29969"/>
        <dbReference type="ChEBI" id="CHEBI:57287"/>
        <dbReference type="ChEBI" id="CHEBI:57288"/>
        <dbReference type="ChEBI" id="CHEBI:61930"/>
        <dbReference type="EC" id="2.3.1.48"/>
    </reaction>
</comment>
<feature type="compositionally biased region" description="Basic and acidic residues" evidence="16">
    <location>
        <begin position="1085"/>
        <end position="1108"/>
    </location>
</feature>
<feature type="domain" description="Bromo" evidence="17">
    <location>
        <begin position="505"/>
        <end position="577"/>
    </location>
</feature>
<dbReference type="Gene3D" id="1.20.920.10">
    <property type="entry name" value="Bromodomain-like"/>
    <property type="match status" value="1"/>
</dbReference>
<feature type="domain" description="CBP/p300-type HAT" evidence="19">
    <location>
        <begin position="745"/>
        <end position="1260"/>
    </location>
</feature>
<dbReference type="SMART" id="SM00551">
    <property type="entry name" value="ZnF_TAZ"/>
    <property type="match status" value="2"/>
</dbReference>
<dbReference type="PROSITE" id="PS51727">
    <property type="entry name" value="CBP_P300_HAT"/>
    <property type="match status" value="1"/>
</dbReference>
<dbReference type="GO" id="GO:0003713">
    <property type="term" value="F:transcription coactivator activity"/>
    <property type="evidence" value="ECO:0007669"/>
    <property type="project" value="TreeGrafter"/>
</dbReference>
<keyword evidence="7" id="KW-0862">Zinc</keyword>
<protein>
    <recommendedName>
        <fullName evidence="3">histone acetyltransferase</fullName>
        <ecNumber evidence="3">2.3.1.48</ecNumber>
    </recommendedName>
</protein>
<feature type="compositionally biased region" description="Basic and acidic residues" evidence="16">
    <location>
        <begin position="1182"/>
        <end position="1191"/>
    </location>
</feature>
<dbReference type="SUPFAM" id="SSF57933">
    <property type="entry name" value="TAZ domain"/>
    <property type="match status" value="2"/>
</dbReference>
<dbReference type="InterPro" id="IPR013178">
    <property type="entry name" value="Histone_AcTrfase_Rtt109/CBP"/>
</dbReference>
<dbReference type="SUPFAM" id="SSF57850">
    <property type="entry name" value="RING/U-box"/>
    <property type="match status" value="1"/>
</dbReference>
<evidence type="ECO:0000259" key="17">
    <source>
        <dbReference type="PROSITE" id="PS50014"/>
    </source>
</evidence>
<evidence type="ECO:0000313" key="20">
    <source>
        <dbReference type="EMBL" id="GMH98166.1"/>
    </source>
</evidence>
<feature type="region of interest" description="Disordered" evidence="16">
    <location>
        <begin position="1085"/>
        <end position="1191"/>
    </location>
</feature>
<dbReference type="GO" id="GO:0004402">
    <property type="term" value="F:histone acetyltransferase activity"/>
    <property type="evidence" value="ECO:0007669"/>
    <property type="project" value="InterPro"/>
</dbReference>
<dbReference type="Gene3D" id="2.10.110.40">
    <property type="match status" value="1"/>
</dbReference>
<organism evidence="20 21">
    <name type="scientific">Triparma verrucosa</name>
    <dbReference type="NCBI Taxonomy" id="1606542"/>
    <lineage>
        <taxon>Eukaryota</taxon>
        <taxon>Sar</taxon>
        <taxon>Stramenopiles</taxon>
        <taxon>Ochrophyta</taxon>
        <taxon>Bolidophyceae</taxon>
        <taxon>Parmales</taxon>
        <taxon>Triparmaceae</taxon>
        <taxon>Triparma</taxon>
    </lineage>
</organism>
<dbReference type="Gene3D" id="1.20.1020.10">
    <property type="entry name" value="TAZ domain"/>
    <property type="match status" value="2"/>
</dbReference>
<keyword evidence="12" id="KW-0804">Transcription</keyword>
<dbReference type="GO" id="GO:0000123">
    <property type="term" value="C:histone acetyltransferase complex"/>
    <property type="evidence" value="ECO:0007669"/>
    <property type="project" value="TreeGrafter"/>
</dbReference>
<proteinExistence type="predicted"/>
<dbReference type="EC" id="2.3.1.48" evidence="3"/>
<evidence type="ECO:0000256" key="4">
    <source>
        <dbReference type="ARBA" id="ARBA00022679"/>
    </source>
</evidence>
<evidence type="ECO:0000256" key="7">
    <source>
        <dbReference type="ARBA" id="ARBA00022833"/>
    </source>
</evidence>
<evidence type="ECO:0000256" key="1">
    <source>
        <dbReference type="ARBA" id="ARBA00002581"/>
    </source>
</evidence>
<evidence type="ECO:0000256" key="5">
    <source>
        <dbReference type="ARBA" id="ARBA00022723"/>
    </source>
</evidence>
<feature type="region of interest" description="Disordered" evidence="16">
    <location>
        <begin position="1"/>
        <end position="30"/>
    </location>
</feature>
<dbReference type="InterPro" id="IPR001487">
    <property type="entry name" value="Bromodomain"/>
</dbReference>